<dbReference type="GO" id="GO:0006950">
    <property type="term" value="P:response to stress"/>
    <property type="evidence" value="ECO:0007669"/>
    <property type="project" value="TreeGrafter"/>
</dbReference>
<dbReference type="InterPro" id="IPR039422">
    <property type="entry name" value="MarR/SlyA-like"/>
</dbReference>
<name>A0A840WBN7_9ACTN</name>
<dbReference type="SMART" id="SM00347">
    <property type="entry name" value="HTH_MARR"/>
    <property type="match status" value="1"/>
</dbReference>
<dbReference type="Proteomes" id="UP000579647">
    <property type="component" value="Unassembled WGS sequence"/>
</dbReference>
<dbReference type="PRINTS" id="PR00598">
    <property type="entry name" value="HTHMARR"/>
</dbReference>
<gene>
    <name evidence="5" type="ORF">HNR07_003940</name>
</gene>
<organism evidence="5 6">
    <name type="scientific">Nocardiopsis metallicus</name>
    <dbReference type="NCBI Taxonomy" id="179819"/>
    <lineage>
        <taxon>Bacteria</taxon>
        <taxon>Bacillati</taxon>
        <taxon>Actinomycetota</taxon>
        <taxon>Actinomycetes</taxon>
        <taxon>Streptosporangiales</taxon>
        <taxon>Nocardiopsidaceae</taxon>
        <taxon>Nocardiopsis</taxon>
    </lineage>
</organism>
<evidence type="ECO:0000313" key="5">
    <source>
        <dbReference type="EMBL" id="MBB5492803.1"/>
    </source>
</evidence>
<dbReference type="InterPro" id="IPR000835">
    <property type="entry name" value="HTH_MarR-typ"/>
</dbReference>
<evidence type="ECO:0000256" key="2">
    <source>
        <dbReference type="ARBA" id="ARBA00023125"/>
    </source>
</evidence>
<sequence length="165" mass="18384">MSAESQDQAWDATRAASETTELVEVLWGRGREVATAPVSASQLKVLFILDNEDGVNLRTVTDRLGSTPPSVSRLCDRLEAVGFVNRTASPNSRRELRVWLTESGRSYLRDLRARRERELHAVVARMPPRKRAMLMEGLTAFQEAADRLDSGAGGVEREQRGFRSA</sequence>
<dbReference type="PROSITE" id="PS50995">
    <property type="entry name" value="HTH_MARR_2"/>
    <property type="match status" value="1"/>
</dbReference>
<dbReference type="GO" id="GO:0003700">
    <property type="term" value="F:DNA-binding transcription factor activity"/>
    <property type="evidence" value="ECO:0007669"/>
    <property type="project" value="InterPro"/>
</dbReference>
<dbReference type="PROSITE" id="PS01117">
    <property type="entry name" value="HTH_MARR_1"/>
    <property type="match status" value="1"/>
</dbReference>
<dbReference type="Pfam" id="PF01047">
    <property type="entry name" value="MarR"/>
    <property type="match status" value="1"/>
</dbReference>
<dbReference type="PANTHER" id="PTHR33164:SF103">
    <property type="entry name" value="REGULATORY PROTEIN MARR"/>
    <property type="match status" value="1"/>
</dbReference>
<feature type="domain" description="HTH marR-type" evidence="4">
    <location>
        <begin position="1"/>
        <end position="143"/>
    </location>
</feature>
<dbReference type="PANTHER" id="PTHR33164">
    <property type="entry name" value="TRANSCRIPTIONAL REGULATOR, MARR FAMILY"/>
    <property type="match status" value="1"/>
</dbReference>
<evidence type="ECO:0000256" key="1">
    <source>
        <dbReference type="ARBA" id="ARBA00023015"/>
    </source>
</evidence>
<keyword evidence="2 5" id="KW-0238">DNA-binding</keyword>
<evidence type="ECO:0000259" key="4">
    <source>
        <dbReference type="PROSITE" id="PS50995"/>
    </source>
</evidence>
<evidence type="ECO:0000256" key="3">
    <source>
        <dbReference type="ARBA" id="ARBA00023163"/>
    </source>
</evidence>
<comment type="caution">
    <text evidence="5">The sequence shown here is derived from an EMBL/GenBank/DDBJ whole genome shotgun (WGS) entry which is preliminary data.</text>
</comment>
<dbReference type="RefSeq" id="WP_184366170.1">
    <property type="nucleotide sequence ID" value="NZ_BAAAKM010000016.1"/>
</dbReference>
<keyword evidence="6" id="KW-1185">Reference proteome</keyword>
<dbReference type="InterPro" id="IPR023187">
    <property type="entry name" value="Tscrpt_reg_MarR-type_CS"/>
</dbReference>
<reference evidence="5 6" key="1">
    <citation type="submission" date="2020-08" db="EMBL/GenBank/DDBJ databases">
        <title>Sequencing the genomes of 1000 actinobacteria strains.</title>
        <authorList>
            <person name="Klenk H.-P."/>
        </authorList>
    </citation>
    <scope>NUCLEOTIDE SEQUENCE [LARGE SCALE GENOMIC DNA]</scope>
    <source>
        <strain evidence="5 6">DSM 44598</strain>
    </source>
</reference>
<dbReference type="EMBL" id="JACHDO010000001">
    <property type="protein sequence ID" value="MBB5492803.1"/>
    <property type="molecule type" value="Genomic_DNA"/>
</dbReference>
<dbReference type="Gene3D" id="1.10.10.10">
    <property type="entry name" value="Winged helix-like DNA-binding domain superfamily/Winged helix DNA-binding domain"/>
    <property type="match status" value="1"/>
</dbReference>
<dbReference type="GO" id="GO:0003677">
    <property type="term" value="F:DNA binding"/>
    <property type="evidence" value="ECO:0007669"/>
    <property type="project" value="UniProtKB-KW"/>
</dbReference>
<protein>
    <submittedName>
        <fullName evidence="5">DNA-binding MarR family transcriptional regulator</fullName>
    </submittedName>
</protein>
<keyword evidence="3" id="KW-0804">Transcription</keyword>
<proteinExistence type="predicted"/>
<evidence type="ECO:0000313" key="6">
    <source>
        <dbReference type="Proteomes" id="UP000579647"/>
    </source>
</evidence>
<keyword evidence="1" id="KW-0805">Transcription regulation</keyword>
<dbReference type="InterPro" id="IPR036390">
    <property type="entry name" value="WH_DNA-bd_sf"/>
</dbReference>
<dbReference type="AlphaFoldDB" id="A0A840WBN7"/>
<accession>A0A840WBN7</accession>
<dbReference type="SUPFAM" id="SSF46785">
    <property type="entry name" value="Winged helix' DNA-binding domain"/>
    <property type="match status" value="1"/>
</dbReference>
<dbReference type="InterPro" id="IPR036388">
    <property type="entry name" value="WH-like_DNA-bd_sf"/>
</dbReference>